<evidence type="ECO:0000313" key="2">
    <source>
        <dbReference type="Proteomes" id="UP001339883"/>
    </source>
</evidence>
<sequence length="155" mass="17587">MTELKLTPKQEQFCQLYIELGNASEAYRQAYDADSMSENTVNRKAKEVLDNGKITARLEKIRKRHQSRHDVTVDTLLAELEEARRAAKGDGTRRPQANVMLSATMGKAKLLGLDRLSILQAKRYELEIEKIEAENNEDDDNTVQINIVRVGKDAN</sequence>
<proteinExistence type="predicted"/>
<keyword evidence="2" id="KW-1185">Reference proteome</keyword>
<name>A0ABU6DQ49_9GAMM</name>
<accession>A0ABU6DQ49</accession>
<evidence type="ECO:0000313" key="1">
    <source>
        <dbReference type="EMBL" id="MEB5475970.1"/>
    </source>
</evidence>
<dbReference type="Gene3D" id="1.10.10.1400">
    <property type="entry name" value="Terminase, small subunit, N-terminal DNA-binding domain, HTH motif"/>
    <property type="match status" value="1"/>
</dbReference>
<protein>
    <submittedName>
        <fullName evidence="1">Terminase small subunit</fullName>
    </submittedName>
</protein>
<dbReference type="InterPro" id="IPR038713">
    <property type="entry name" value="Terminase_Gp1_N_sf"/>
</dbReference>
<dbReference type="EMBL" id="VTDN01000002">
    <property type="protein sequence ID" value="MEB5475970.1"/>
    <property type="molecule type" value="Genomic_DNA"/>
</dbReference>
<dbReference type="InterPro" id="IPR005335">
    <property type="entry name" value="Terminase_ssu"/>
</dbReference>
<dbReference type="Proteomes" id="UP001339883">
    <property type="component" value="Unassembled WGS sequence"/>
</dbReference>
<gene>
    <name evidence="1" type="ORF">I2F25_02670</name>
</gene>
<comment type="caution">
    <text evidence="1">The sequence shown here is derived from an EMBL/GenBank/DDBJ whole genome shotgun (WGS) entry which is preliminary data.</text>
</comment>
<dbReference type="Pfam" id="PF03592">
    <property type="entry name" value="Terminase_2"/>
    <property type="match status" value="1"/>
</dbReference>
<dbReference type="RefSeq" id="WP_325774548.1">
    <property type="nucleotide sequence ID" value="NZ_VTDN01000002.1"/>
</dbReference>
<reference evidence="1 2" key="1">
    <citation type="submission" date="2019-08" db="EMBL/GenBank/DDBJ databases">
        <title>Five species of Acinetobacter isolated from floral nectar and animal pollinators.</title>
        <authorList>
            <person name="Hendry T.A."/>
        </authorList>
    </citation>
    <scope>NUCLEOTIDE SEQUENCE [LARGE SCALE GENOMIC DNA]</scope>
    <source>
        <strain evidence="1 2">MD18.27</strain>
    </source>
</reference>
<organism evidence="1 2">
    <name type="scientific">Acinetobacter pollinis</name>
    <dbReference type="NCBI Taxonomy" id="2605270"/>
    <lineage>
        <taxon>Bacteria</taxon>
        <taxon>Pseudomonadati</taxon>
        <taxon>Pseudomonadota</taxon>
        <taxon>Gammaproteobacteria</taxon>
        <taxon>Moraxellales</taxon>
        <taxon>Moraxellaceae</taxon>
        <taxon>Acinetobacter</taxon>
    </lineage>
</organism>